<dbReference type="GeneID" id="94428684"/>
<dbReference type="RefSeq" id="XP_067922547.1">
    <property type="nucleotide sequence ID" value="XM_068065473.1"/>
</dbReference>
<dbReference type="Proteomes" id="UP000221165">
    <property type="component" value="Unassembled WGS sequence"/>
</dbReference>
<evidence type="ECO:0000313" key="3">
    <source>
        <dbReference type="Proteomes" id="UP000221165"/>
    </source>
</evidence>
<protein>
    <submittedName>
        <fullName evidence="2">Uncharacterized protein</fullName>
    </submittedName>
</protein>
<comment type="caution">
    <text evidence="2">The sequence shown here is derived from an EMBL/GenBank/DDBJ whole genome shotgun (WGS) entry which is preliminary data.</text>
</comment>
<dbReference type="VEuPathDB" id="ToxoDB:CSUI_005296"/>
<keyword evidence="3" id="KW-1185">Reference proteome</keyword>
<feature type="region of interest" description="Disordered" evidence="1">
    <location>
        <begin position="1"/>
        <end position="22"/>
    </location>
</feature>
<evidence type="ECO:0000256" key="1">
    <source>
        <dbReference type="SAM" id="MobiDB-lite"/>
    </source>
</evidence>
<accession>A0A2C6KY23</accession>
<sequence>WVACWRNGEDGTGTRGTDCSSETPRRRLASVFRFGQRGLSPDKKKKSYELCCDIDAVQIRRTPTTSARCSTQLFRDDTERVGMGPWATPTVAMAIGTILQAEST</sequence>
<proteinExistence type="predicted"/>
<organism evidence="2 3">
    <name type="scientific">Cystoisospora suis</name>
    <dbReference type="NCBI Taxonomy" id="483139"/>
    <lineage>
        <taxon>Eukaryota</taxon>
        <taxon>Sar</taxon>
        <taxon>Alveolata</taxon>
        <taxon>Apicomplexa</taxon>
        <taxon>Conoidasida</taxon>
        <taxon>Coccidia</taxon>
        <taxon>Eucoccidiorida</taxon>
        <taxon>Eimeriorina</taxon>
        <taxon>Sarcocystidae</taxon>
        <taxon>Cystoisospora</taxon>
    </lineage>
</organism>
<dbReference type="EMBL" id="MIGC01002565">
    <property type="protein sequence ID" value="PHJ20862.1"/>
    <property type="molecule type" value="Genomic_DNA"/>
</dbReference>
<dbReference type="AlphaFoldDB" id="A0A2C6KY23"/>
<evidence type="ECO:0000313" key="2">
    <source>
        <dbReference type="EMBL" id="PHJ20862.1"/>
    </source>
</evidence>
<feature type="non-terminal residue" evidence="2">
    <location>
        <position position="1"/>
    </location>
</feature>
<reference evidence="2 3" key="1">
    <citation type="journal article" date="2017" name="Int. J. Parasitol.">
        <title>The genome of the protozoan parasite Cystoisospora suis and a reverse vaccinology approach to identify vaccine candidates.</title>
        <authorList>
            <person name="Palmieri N."/>
            <person name="Shrestha A."/>
            <person name="Ruttkowski B."/>
            <person name="Beck T."/>
            <person name="Vogl C."/>
            <person name="Tomley F."/>
            <person name="Blake D.P."/>
            <person name="Joachim A."/>
        </authorList>
    </citation>
    <scope>NUCLEOTIDE SEQUENCE [LARGE SCALE GENOMIC DNA]</scope>
    <source>
        <strain evidence="2 3">Wien I</strain>
    </source>
</reference>
<gene>
    <name evidence="2" type="ORF">CSUI_005296</name>
</gene>
<name>A0A2C6KY23_9APIC</name>